<dbReference type="eggNOG" id="arCOG04811">
    <property type="taxonomic scope" value="Archaea"/>
</dbReference>
<evidence type="ECO:0000256" key="4">
    <source>
        <dbReference type="ARBA" id="ARBA00022989"/>
    </source>
</evidence>
<dbReference type="STRING" id="519442.Huta_0555"/>
<dbReference type="KEGG" id="hut:Huta_0555"/>
<evidence type="ECO:0000256" key="2">
    <source>
        <dbReference type="ARBA" id="ARBA00009160"/>
    </source>
</evidence>
<dbReference type="AlphaFoldDB" id="C7NST1"/>
<proteinExistence type="inferred from homology"/>
<keyword evidence="8" id="KW-1185">Reference proteome</keyword>
<dbReference type="GeneID" id="8382822"/>
<evidence type="ECO:0000256" key="5">
    <source>
        <dbReference type="ARBA" id="ARBA00023136"/>
    </source>
</evidence>
<dbReference type="GO" id="GO:0016020">
    <property type="term" value="C:membrane"/>
    <property type="evidence" value="ECO:0007669"/>
    <property type="project" value="UniProtKB-SubCell"/>
</dbReference>
<evidence type="ECO:0000256" key="1">
    <source>
        <dbReference type="ARBA" id="ARBA00004370"/>
    </source>
</evidence>
<dbReference type="InterPro" id="IPR007014">
    <property type="entry name" value="FUN14"/>
</dbReference>
<keyword evidence="5 6" id="KW-0472">Membrane</keyword>
<comment type="subcellular location">
    <subcellularLocation>
        <location evidence="1">Membrane</location>
    </subcellularLocation>
</comment>
<evidence type="ECO:0000256" key="3">
    <source>
        <dbReference type="ARBA" id="ARBA00022692"/>
    </source>
</evidence>
<protein>
    <submittedName>
        <fullName evidence="7">FUN14 family protein</fullName>
    </submittedName>
</protein>
<name>C7NST1_HALUD</name>
<accession>C7NST1</accession>
<evidence type="ECO:0000313" key="8">
    <source>
        <dbReference type="Proteomes" id="UP000002071"/>
    </source>
</evidence>
<evidence type="ECO:0000313" key="7">
    <source>
        <dbReference type="EMBL" id="ACV10742.1"/>
    </source>
</evidence>
<feature type="transmembrane region" description="Helical" evidence="6">
    <location>
        <begin position="103"/>
        <end position="125"/>
    </location>
</feature>
<dbReference type="HOGENOM" id="CLU_095425_1_1_2"/>
<reference evidence="7 8" key="1">
    <citation type="journal article" date="2009" name="Stand. Genomic Sci.">
        <title>Complete genome sequence of Halorhabdus utahensis type strain (AX-2).</title>
        <authorList>
            <person name="Anderson I."/>
            <person name="Tindall B.J."/>
            <person name="Pomrenke H."/>
            <person name="Goker M."/>
            <person name="Lapidus A."/>
            <person name="Nolan M."/>
            <person name="Copeland A."/>
            <person name="Glavina Del Rio T."/>
            <person name="Chen F."/>
            <person name="Tice H."/>
            <person name="Cheng J.F."/>
            <person name="Lucas S."/>
            <person name="Chertkov O."/>
            <person name="Bruce D."/>
            <person name="Brettin T."/>
            <person name="Detter J.C."/>
            <person name="Han C."/>
            <person name="Goodwin L."/>
            <person name="Land M."/>
            <person name="Hauser L."/>
            <person name="Chang Y.J."/>
            <person name="Jeffries C.D."/>
            <person name="Pitluck S."/>
            <person name="Pati A."/>
            <person name="Mavromatis K."/>
            <person name="Ivanova N."/>
            <person name="Ovchinnikova G."/>
            <person name="Chen A."/>
            <person name="Palaniappan K."/>
            <person name="Chain P."/>
            <person name="Rohde M."/>
            <person name="Bristow J."/>
            <person name="Eisen J.A."/>
            <person name="Markowitz V."/>
            <person name="Hugenholtz P."/>
            <person name="Kyrpides N.C."/>
            <person name="Klenk H.P."/>
        </authorList>
    </citation>
    <scope>NUCLEOTIDE SEQUENCE [LARGE SCALE GENOMIC DNA]</scope>
    <source>
        <strain evidence="8">DSM 12940 / JCM 11049 / AX-2</strain>
    </source>
</reference>
<dbReference type="Proteomes" id="UP000002071">
    <property type="component" value="Chromosome"/>
</dbReference>
<comment type="similarity">
    <text evidence="2">Belongs to the FUN14 family.</text>
</comment>
<organism evidence="7 8">
    <name type="scientific">Halorhabdus utahensis (strain DSM 12940 / JCM 11049 / AX-2)</name>
    <dbReference type="NCBI Taxonomy" id="519442"/>
    <lineage>
        <taxon>Archaea</taxon>
        <taxon>Methanobacteriati</taxon>
        <taxon>Methanobacteriota</taxon>
        <taxon>Stenosarchaea group</taxon>
        <taxon>Halobacteria</taxon>
        <taxon>Halobacteriales</taxon>
        <taxon>Haloarculaceae</taxon>
        <taxon>Halorhabdus</taxon>
    </lineage>
</organism>
<sequence>MVEFNPLQLGLDSPQQLGLEVGGGAVIGGVIGFAAKKIAKLIAIIIGLELALFKFLETRGILEVNWDAISGAAENATGVATNATGMVNNSTAGGAATAQPPSWVMSALSTLPIGAGFTGGFLVGFKKG</sequence>
<dbReference type="RefSeq" id="WP_015788323.1">
    <property type="nucleotide sequence ID" value="NC_013158.1"/>
</dbReference>
<dbReference type="Pfam" id="PF04930">
    <property type="entry name" value="FUN14"/>
    <property type="match status" value="1"/>
</dbReference>
<keyword evidence="3 6" id="KW-0812">Transmembrane</keyword>
<gene>
    <name evidence="7" type="ordered locus">Huta_0555</name>
</gene>
<evidence type="ECO:0000256" key="6">
    <source>
        <dbReference type="SAM" id="Phobius"/>
    </source>
</evidence>
<feature type="transmembrane region" description="Helical" evidence="6">
    <location>
        <begin position="38"/>
        <end position="56"/>
    </location>
</feature>
<keyword evidence="4 6" id="KW-1133">Transmembrane helix</keyword>
<dbReference type="OrthoDB" id="168550at2157"/>
<dbReference type="EMBL" id="CP001687">
    <property type="protein sequence ID" value="ACV10742.1"/>
    <property type="molecule type" value="Genomic_DNA"/>
</dbReference>